<dbReference type="GO" id="GO:0015986">
    <property type="term" value="P:proton motive force-driven ATP synthesis"/>
    <property type="evidence" value="ECO:0007669"/>
    <property type="project" value="InterPro"/>
</dbReference>
<accession>A0A1F5WNR7</accession>
<dbReference type="InterPro" id="IPR020546">
    <property type="entry name" value="ATP_synth_F1_dsu/esu_N"/>
</dbReference>
<dbReference type="AlphaFoldDB" id="A0A1F5WNR7"/>
<name>A0A1F5WNR7_9BACT</name>
<gene>
    <name evidence="3" type="ORF">A3F23_03140</name>
</gene>
<dbReference type="EMBL" id="MFHT01000027">
    <property type="protein sequence ID" value="OGF77237.1"/>
    <property type="molecule type" value="Genomic_DNA"/>
</dbReference>
<evidence type="ECO:0000313" key="4">
    <source>
        <dbReference type="Proteomes" id="UP000177723"/>
    </source>
</evidence>
<evidence type="ECO:0000256" key="1">
    <source>
        <dbReference type="ARBA" id="ARBA00023196"/>
    </source>
</evidence>
<evidence type="ECO:0000313" key="3">
    <source>
        <dbReference type="EMBL" id="OGF77237.1"/>
    </source>
</evidence>
<keyword evidence="1" id="KW-0139">CF(1)</keyword>
<dbReference type="Pfam" id="PF02823">
    <property type="entry name" value="ATP-synt_DE_N"/>
    <property type="match status" value="1"/>
</dbReference>
<keyword evidence="1" id="KW-0066">ATP synthesis</keyword>
<dbReference type="GO" id="GO:0045259">
    <property type="term" value="C:proton-transporting ATP synthase complex"/>
    <property type="evidence" value="ECO:0007669"/>
    <property type="project" value="UniProtKB-KW"/>
</dbReference>
<organism evidence="3 4">
    <name type="scientific">Candidatus Giovannonibacteria bacterium RIFCSPHIGHO2_12_FULL_43_15</name>
    <dbReference type="NCBI Taxonomy" id="1798341"/>
    <lineage>
        <taxon>Bacteria</taxon>
        <taxon>Candidatus Giovannoniibacteriota</taxon>
    </lineage>
</organism>
<reference evidence="3 4" key="1">
    <citation type="journal article" date="2016" name="Nat. Commun.">
        <title>Thousands of microbial genomes shed light on interconnected biogeochemical processes in an aquifer system.</title>
        <authorList>
            <person name="Anantharaman K."/>
            <person name="Brown C.T."/>
            <person name="Hug L.A."/>
            <person name="Sharon I."/>
            <person name="Castelle C.J."/>
            <person name="Probst A.J."/>
            <person name="Thomas B.C."/>
            <person name="Singh A."/>
            <person name="Wilkins M.J."/>
            <person name="Karaoz U."/>
            <person name="Brodie E.L."/>
            <person name="Williams K.H."/>
            <person name="Hubbard S.S."/>
            <person name="Banfield J.F."/>
        </authorList>
    </citation>
    <scope>NUCLEOTIDE SEQUENCE [LARGE SCALE GENOMIC DNA]</scope>
</reference>
<dbReference type="Gene3D" id="2.60.15.10">
    <property type="entry name" value="F0F1 ATP synthase delta/epsilon subunit, N-terminal"/>
    <property type="match status" value="1"/>
</dbReference>
<protein>
    <recommendedName>
        <fullName evidence="2">ATP synthase F1 complex delta/epsilon subunit N-terminal domain-containing protein</fullName>
    </recommendedName>
</protein>
<feature type="domain" description="ATP synthase F1 complex delta/epsilon subunit N-terminal" evidence="2">
    <location>
        <begin position="1"/>
        <end position="79"/>
    </location>
</feature>
<dbReference type="SUPFAM" id="SSF51344">
    <property type="entry name" value="Epsilon subunit of F1F0-ATP synthase N-terminal domain"/>
    <property type="match status" value="1"/>
</dbReference>
<dbReference type="Proteomes" id="UP000177723">
    <property type="component" value="Unassembled WGS sequence"/>
</dbReference>
<evidence type="ECO:0000259" key="2">
    <source>
        <dbReference type="Pfam" id="PF02823"/>
    </source>
</evidence>
<proteinExistence type="predicted"/>
<dbReference type="InterPro" id="IPR036771">
    <property type="entry name" value="ATPsynth_dsu/esu_N"/>
</dbReference>
<sequence>MKLTIYSLRGVEFEGNAMSFNVKTKSGEITLLDHHRPLITLLEEGAAKIGLLDQSVRNFEIKSGFLEMDDHDNLSILAD</sequence>
<comment type="caution">
    <text evidence="3">The sequence shown here is derived from an EMBL/GenBank/DDBJ whole genome shotgun (WGS) entry which is preliminary data.</text>
</comment>